<feature type="domain" description="N-acetyltransferase" evidence="3">
    <location>
        <begin position="3"/>
        <end position="150"/>
    </location>
</feature>
<dbReference type="Gene3D" id="3.40.630.30">
    <property type="match status" value="1"/>
</dbReference>
<dbReference type="AlphaFoldDB" id="A0A8J7V0D1"/>
<dbReference type="SUPFAM" id="SSF55729">
    <property type="entry name" value="Acyl-CoA N-acyltransferases (Nat)"/>
    <property type="match status" value="1"/>
</dbReference>
<keyword evidence="5" id="KW-1185">Reference proteome</keyword>
<comment type="caution">
    <text evidence="4">The sequence shown here is derived from an EMBL/GenBank/DDBJ whole genome shotgun (WGS) entry which is preliminary data.</text>
</comment>
<evidence type="ECO:0000313" key="4">
    <source>
        <dbReference type="EMBL" id="MBP5856681.1"/>
    </source>
</evidence>
<dbReference type="CDD" id="cd04301">
    <property type="entry name" value="NAT_SF"/>
    <property type="match status" value="1"/>
</dbReference>
<dbReference type="Pfam" id="PF13673">
    <property type="entry name" value="Acetyltransf_10"/>
    <property type="match status" value="1"/>
</dbReference>
<dbReference type="EMBL" id="JAGMWN010000002">
    <property type="protein sequence ID" value="MBP5856681.1"/>
    <property type="molecule type" value="Genomic_DNA"/>
</dbReference>
<gene>
    <name evidence="4" type="ORF">KAJ83_06650</name>
</gene>
<dbReference type="PANTHER" id="PTHR43877">
    <property type="entry name" value="AMINOALKYLPHOSPHONATE N-ACETYLTRANSFERASE-RELATED-RELATED"/>
    <property type="match status" value="1"/>
</dbReference>
<sequence>MIPILRSARPGEADRLSALVMRSKAYWGYDAAFLEKCLPALRVSTAMIRVFPNRVAEIDGYPAGFAMIDSKDDPAEVLLLFVEPSAMGRGIGRALFTWLETEARRAGRAALRIEADPGAVPFYERCGARRTGAWAPSEADAARYLPVLVRSLRGDLGGVLPDGPGSRQIRGNL</sequence>
<evidence type="ECO:0000256" key="1">
    <source>
        <dbReference type="ARBA" id="ARBA00022679"/>
    </source>
</evidence>
<dbReference type="PROSITE" id="PS51186">
    <property type="entry name" value="GNAT"/>
    <property type="match status" value="1"/>
</dbReference>
<dbReference type="Proteomes" id="UP000672602">
    <property type="component" value="Unassembled WGS sequence"/>
</dbReference>
<dbReference type="RefSeq" id="WP_210681241.1">
    <property type="nucleotide sequence ID" value="NZ_JAGMWN010000002.1"/>
</dbReference>
<accession>A0A8J7V0D1</accession>
<evidence type="ECO:0000256" key="2">
    <source>
        <dbReference type="ARBA" id="ARBA00023315"/>
    </source>
</evidence>
<dbReference type="InterPro" id="IPR000182">
    <property type="entry name" value="GNAT_dom"/>
</dbReference>
<keyword evidence="2 4" id="KW-0012">Acyltransferase</keyword>
<protein>
    <submittedName>
        <fullName evidence="4">GNAT family N-acetyltransferase</fullName>
        <ecNumber evidence="4">2.3.1.-</ecNumber>
    </submittedName>
</protein>
<dbReference type="InterPro" id="IPR016181">
    <property type="entry name" value="Acyl_CoA_acyltransferase"/>
</dbReference>
<dbReference type="GO" id="GO:0016747">
    <property type="term" value="F:acyltransferase activity, transferring groups other than amino-acyl groups"/>
    <property type="evidence" value="ECO:0007669"/>
    <property type="project" value="InterPro"/>
</dbReference>
<proteinExistence type="predicted"/>
<keyword evidence="1 4" id="KW-0808">Transferase</keyword>
<organism evidence="4 5">
    <name type="scientific">Marivibrio halodurans</name>
    <dbReference type="NCBI Taxonomy" id="2039722"/>
    <lineage>
        <taxon>Bacteria</taxon>
        <taxon>Pseudomonadati</taxon>
        <taxon>Pseudomonadota</taxon>
        <taxon>Alphaproteobacteria</taxon>
        <taxon>Rhodospirillales</taxon>
        <taxon>Rhodospirillaceae</taxon>
        <taxon>Marivibrio</taxon>
    </lineage>
</organism>
<dbReference type="EC" id="2.3.1.-" evidence="4"/>
<evidence type="ECO:0000313" key="5">
    <source>
        <dbReference type="Proteomes" id="UP000672602"/>
    </source>
</evidence>
<name>A0A8J7V0D1_9PROT</name>
<dbReference type="InterPro" id="IPR050832">
    <property type="entry name" value="Bact_Acetyltransf"/>
</dbReference>
<dbReference type="PANTHER" id="PTHR43877:SF2">
    <property type="entry name" value="AMINOALKYLPHOSPHONATE N-ACETYLTRANSFERASE-RELATED"/>
    <property type="match status" value="1"/>
</dbReference>
<reference evidence="4" key="1">
    <citation type="submission" date="2021-04" db="EMBL/GenBank/DDBJ databases">
        <authorList>
            <person name="Zhang D.-C."/>
        </authorList>
    </citation>
    <scope>NUCLEOTIDE SEQUENCE</scope>
    <source>
        <strain evidence="4">CGMCC 1.15697</strain>
    </source>
</reference>
<evidence type="ECO:0000259" key="3">
    <source>
        <dbReference type="PROSITE" id="PS51186"/>
    </source>
</evidence>